<accession>A0A422N174</accession>
<dbReference type="GeneID" id="40332248"/>
<sequence length="113" mass="12511">MGCMQRLLNVVLPCVFCLFQEALLDGVMACRNIHKTLYVLGCFFTGRSHLAYPCPLVQLKKKKPNLRCIGAANLIPPDLSLPLAAVQRLSCGNHLVTVYYHERMAGRGVIPPC</sequence>
<dbReference type="RefSeq" id="XP_029235070.1">
    <property type="nucleotide sequence ID" value="XM_029385067.1"/>
</dbReference>
<evidence type="ECO:0000313" key="2">
    <source>
        <dbReference type="EMBL" id="RNE99212.1"/>
    </source>
</evidence>
<feature type="signal peptide" evidence="1">
    <location>
        <begin position="1"/>
        <end position="29"/>
    </location>
</feature>
<dbReference type="Proteomes" id="UP000283634">
    <property type="component" value="Unassembled WGS sequence"/>
</dbReference>
<organism evidence="2 3">
    <name type="scientific">Trypanosoma rangeli</name>
    <dbReference type="NCBI Taxonomy" id="5698"/>
    <lineage>
        <taxon>Eukaryota</taxon>
        <taxon>Discoba</taxon>
        <taxon>Euglenozoa</taxon>
        <taxon>Kinetoplastea</taxon>
        <taxon>Metakinetoplastina</taxon>
        <taxon>Trypanosomatida</taxon>
        <taxon>Trypanosomatidae</taxon>
        <taxon>Trypanosoma</taxon>
        <taxon>Herpetosoma</taxon>
    </lineage>
</organism>
<evidence type="ECO:0000256" key="1">
    <source>
        <dbReference type="SAM" id="SignalP"/>
    </source>
</evidence>
<gene>
    <name evidence="2" type="ORF">TraAM80_08315</name>
</gene>
<protein>
    <submittedName>
        <fullName evidence="2">Putative CTD nuclear envelope phosphatase 1A-like</fullName>
    </submittedName>
</protein>
<keyword evidence="3" id="KW-1185">Reference proteome</keyword>
<evidence type="ECO:0000313" key="3">
    <source>
        <dbReference type="Proteomes" id="UP000283634"/>
    </source>
</evidence>
<name>A0A422N174_TRYRA</name>
<dbReference type="VEuPathDB" id="TriTrypDB:TRSC58_05909"/>
<feature type="chain" id="PRO_5019155270" evidence="1">
    <location>
        <begin position="30"/>
        <end position="113"/>
    </location>
</feature>
<reference evidence="2 3" key="1">
    <citation type="journal article" date="2018" name="BMC Genomics">
        <title>Genomic comparison of Trypanosoma conorhini and Trypanosoma rangeli to Trypanosoma cruzi strains of high and low virulence.</title>
        <authorList>
            <person name="Bradwell K.R."/>
            <person name="Koparde V.N."/>
            <person name="Matveyev A.V."/>
            <person name="Serrano M.G."/>
            <person name="Alves J.M."/>
            <person name="Parikh H."/>
            <person name="Huang B."/>
            <person name="Lee V."/>
            <person name="Espinosa-Alvarez O."/>
            <person name="Ortiz P.A."/>
            <person name="Costa-Martins A.G."/>
            <person name="Teixeira M.M."/>
            <person name="Buck G.A."/>
        </authorList>
    </citation>
    <scope>NUCLEOTIDE SEQUENCE [LARGE SCALE GENOMIC DNA]</scope>
    <source>
        <strain evidence="2 3">AM80</strain>
    </source>
</reference>
<dbReference type="AlphaFoldDB" id="A0A422N174"/>
<dbReference type="EMBL" id="MKGL01000402">
    <property type="protein sequence ID" value="RNE99212.1"/>
    <property type="molecule type" value="Genomic_DNA"/>
</dbReference>
<proteinExistence type="predicted"/>
<comment type="caution">
    <text evidence="2">The sequence shown here is derived from an EMBL/GenBank/DDBJ whole genome shotgun (WGS) entry which is preliminary data.</text>
</comment>
<keyword evidence="1" id="KW-0732">Signal</keyword>